<dbReference type="InterPro" id="IPR027417">
    <property type="entry name" value="P-loop_NTPase"/>
</dbReference>
<dbReference type="AlphaFoldDB" id="A0A8W7JJF1"/>
<comment type="pathway">
    <text evidence="1">tRNA modification; 5-methoxycarbonylmethyl-2-thiouridine-tRNA biosynthesis.</text>
</comment>
<organism evidence="4 5">
    <name type="scientific">Anopheles albimanus</name>
    <name type="common">New world malaria mosquito</name>
    <dbReference type="NCBI Taxonomy" id="7167"/>
    <lineage>
        <taxon>Eukaryota</taxon>
        <taxon>Metazoa</taxon>
        <taxon>Ecdysozoa</taxon>
        <taxon>Arthropoda</taxon>
        <taxon>Hexapoda</taxon>
        <taxon>Insecta</taxon>
        <taxon>Pterygota</taxon>
        <taxon>Neoptera</taxon>
        <taxon>Endopterygota</taxon>
        <taxon>Diptera</taxon>
        <taxon>Nematocera</taxon>
        <taxon>Culicoidea</taxon>
        <taxon>Culicidae</taxon>
        <taxon>Anophelinae</taxon>
        <taxon>Anopheles</taxon>
    </lineage>
</organism>
<dbReference type="GeneID" id="118457885"/>
<evidence type="ECO:0000256" key="1">
    <source>
        <dbReference type="ARBA" id="ARBA00005043"/>
    </source>
</evidence>
<protein>
    <recommendedName>
        <fullName evidence="3">Elongator complex protein 6</fullName>
    </recommendedName>
</protein>
<dbReference type="OrthoDB" id="9995306at2759"/>
<dbReference type="CTD" id="54859"/>
<dbReference type="InterPro" id="IPR018627">
    <property type="entry name" value="ELP6"/>
</dbReference>
<dbReference type="Pfam" id="PF09807">
    <property type="entry name" value="ELP6"/>
    <property type="match status" value="1"/>
</dbReference>
<name>A0A8W7JJF1_ANOAL</name>
<dbReference type="RefSeq" id="XP_035775707.1">
    <property type="nucleotide sequence ID" value="XM_035919814.1"/>
</dbReference>
<reference evidence="4 5" key="1">
    <citation type="journal article" date="2017" name="G3 (Bethesda)">
        <title>The Physical Genome Mapping of Anopheles albimanus Corrected Scaffold Misassemblies and Identified Interarm Rearrangements in Genus Anopheles.</title>
        <authorList>
            <person name="Artemov G.N."/>
            <person name="Peery A.N."/>
            <person name="Jiang X."/>
            <person name="Tu Z."/>
            <person name="Stegniy V.N."/>
            <person name="Sharakhova M.V."/>
            <person name="Sharakhov I.V."/>
        </authorList>
    </citation>
    <scope>NUCLEOTIDE SEQUENCE [LARGE SCALE GENOMIC DNA]</scope>
    <source>
        <strain evidence="4 5">ALBI9_A</strain>
    </source>
</reference>
<keyword evidence="5" id="KW-1185">Reference proteome</keyword>
<reference evidence="4" key="2">
    <citation type="submission" date="2022-08" db="UniProtKB">
        <authorList>
            <consortium name="EnsemblMetazoa"/>
        </authorList>
    </citation>
    <scope>IDENTIFICATION</scope>
    <source>
        <strain evidence="4">STECLA/ALBI9_A</strain>
    </source>
</reference>
<sequence length="261" mass="28879">MSRDILSACCWPMAGYPCTNPIEKPRITLVQEQIDTDGSFLIATLLTNYLKLSARNHVLLFATHRNASHYASACQKLTFNTSAAIESGQLCIVDVLAELYADCNACDGGNTPAPNGNKLLQSIIERLRALSPTQDTLVIIDDLGLFTTLHPTGEDEVIDFAEELLCTAYQPVQHIVIKVNISECYRRLCAYISDLAQVNITLAPLPSGNFREVDGRMTVHRLAGTDGDLVPLREQHRTLLYKVCDRQVRTYLSGELGIKNL</sequence>
<dbReference type="Proteomes" id="UP000069272">
    <property type="component" value="Chromosome 2R"/>
</dbReference>
<dbReference type="PANTHER" id="PTHR16184:SF6">
    <property type="entry name" value="ELONGATOR COMPLEX PROTEIN 6"/>
    <property type="match status" value="1"/>
</dbReference>
<dbReference type="EnsemblMetazoa" id="AALB003929-RA">
    <property type="protein sequence ID" value="AALB003929-PA"/>
    <property type="gene ID" value="AALB003929"/>
</dbReference>
<dbReference type="RefSeq" id="XP_035775709.1">
    <property type="nucleotide sequence ID" value="XM_035919816.1"/>
</dbReference>
<dbReference type="Gene3D" id="3.40.50.300">
    <property type="entry name" value="P-loop containing nucleotide triphosphate hydrolases"/>
    <property type="match status" value="1"/>
</dbReference>
<evidence type="ECO:0000313" key="4">
    <source>
        <dbReference type="EnsemblMetazoa" id="AALB003929-PA"/>
    </source>
</evidence>
<dbReference type="GO" id="GO:0002098">
    <property type="term" value="P:tRNA wobble uridine modification"/>
    <property type="evidence" value="ECO:0007669"/>
    <property type="project" value="InterPro"/>
</dbReference>
<dbReference type="RefSeq" id="XP_035775711.1">
    <property type="nucleotide sequence ID" value="XM_035919818.1"/>
</dbReference>
<proteinExistence type="inferred from homology"/>
<comment type="similarity">
    <text evidence="2">Belongs to the ELP6 family.</text>
</comment>
<dbReference type="PANTHER" id="PTHR16184">
    <property type="entry name" value="ELONGATOR COMPLEX PROTEIN 6"/>
    <property type="match status" value="1"/>
</dbReference>
<evidence type="ECO:0000256" key="3">
    <source>
        <dbReference type="ARBA" id="ARBA00020263"/>
    </source>
</evidence>
<evidence type="ECO:0000313" key="5">
    <source>
        <dbReference type="Proteomes" id="UP000069272"/>
    </source>
</evidence>
<dbReference type="RefSeq" id="XP_035775708.1">
    <property type="nucleotide sequence ID" value="XM_035919815.1"/>
</dbReference>
<accession>A0A8W7JJF1</accession>
<evidence type="ECO:0000256" key="2">
    <source>
        <dbReference type="ARBA" id="ARBA00008837"/>
    </source>
</evidence>
<dbReference type="KEGG" id="aali:118457885"/>
<dbReference type="GO" id="GO:0033588">
    <property type="term" value="C:elongator holoenzyme complex"/>
    <property type="evidence" value="ECO:0007669"/>
    <property type="project" value="InterPro"/>
</dbReference>